<reference evidence="2" key="1">
    <citation type="submission" date="2020-11" db="EMBL/GenBank/DDBJ databases">
        <title>Adaptations for nitrogen fixation in a non-lichenized fungal sporocarp promotes dispersal by wood-feeding termites.</title>
        <authorList>
            <consortium name="DOE Joint Genome Institute"/>
            <person name="Koch R.A."/>
            <person name="Yoon G."/>
            <person name="Arayal U."/>
            <person name="Lail K."/>
            <person name="Amirebrahimi M."/>
            <person name="Labutti K."/>
            <person name="Lipzen A."/>
            <person name="Riley R."/>
            <person name="Barry K."/>
            <person name="Henrissat B."/>
            <person name="Grigoriev I.V."/>
            <person name="Herr J.R."/>
            <person name="Aime M.C."/>
        </authorList>
    </citation>
    <scope>NUCLEOTIDE SEQUENCE</scope>
    <source>
        <strain evidence="2">MCA 3950</strain>
    </source>
</reference>
<dbReference type="RefSeq" id="XP_043038573.1">
    <property type="nucleotide sequence ID" value="XM_043180056.1"/>
</dbReference>
<dbReference type="AlphaFoldDB" id="A0A9P7VR04"/>
<dbReference type="Proteomes" id="UP000812287">
    <property type="component" value="Unassembled WGS sequence"/>
</dbReference>
<dbReference type="EMBL" id="MU250538">
    <property type="protein sequence ID" value="KAG7445073.1"/>
    <property type="molecule type" value="Genomic_DNA"/>
</dbReference>
<protein>
    <submittedName>
        <fullName evidence="2">Uncharacterized protein</fullName>
    </submittedName>
</protein>
<feature type="compositionally biased region" description="Polar residues" evidence="1">
    <location>
        <begin position="15"/>
        <end position="28"/>
    </location>
</feature>
<sequence length="185" mass="20542">MTACPTQTGREETENSLTPSQNQSSNLRARSHRQWKCLIRSFPPKLILSGAPCQGVIMILFRPYASHHFLRMKRTLDSHSWQRNVSALPLTRIPTHFVVVKILDQNLIPIFSSFCPTRNSRFPGVSAVWEYISRGSEINDVPNTEALGGSYGVTVVPCSTMVQGMVIGSIPTVAFSPKLSLLPCE</sequence>
<evidence type="ECO:0000313" key="3">
    <source>
        <dbReference type="Proteomes" id="UP000812287"/>
    </source>
</evidence>
<name>A0A9P7VR04_9AGAR</name>
<evidence type="ECO:0000313" key="2">
    <source>
        <dbReference type="EMBL" id="KAG7445073.1"/>
    </source>
</evidence>
<evidence type="ECO:0000256" key="1">
    <source>
        <dbReference type="SAM" id="MobiDB-lite"/>
    </source>
</evidence>
<proteinExistence type="predicted"/>
<dbReference type="GeneID" id="66102352"/>
<accession>A0A9P7VR04</accession>
<feature type="region of interest" description="Disordered" evidence="1">
    <location>
        <begin position="1"/>
        <end position="28"/>
    </location>
</feature>
<organism evidence="2 3">
    <name type="scientific">Guyanagaster necrorhizus</name>
    <dbReference type="NCBI Taxonomy" id="856835"/>
    <lineage>
        <taxon>Eukaryota</taxon>
        <taxon>Fungi</taxon>
        <taxon>Dikarya</taxon>
        <taxon>Basidiomycota</taxon>
        <taxon>Agaricomycotina</taxon>
        <taxon>Agaricomycetes</taxon>
        <taxon>Agaricomycetidae</taxon>
        <taxon>Agaricales</taxon>
        <taxon>Marasmiineae</taxon>
        <taxon>Physalacriaceae</taxon>
        <taxon>Guyanagaster</taxon>
    </lineage>
</organism>
<gene>
    <name evidence="2" type="ORF">BT62DRAFT_208746</name>
</gene>
<keyword evidence="3" id="KW-1185">Reference proteome</keyword>
<comment type="caution">
    <text evidence="2">The sequence shown here is derived from an EMBL/GenBank/DDBJ whole genome shotgun (WGS) entry which is preliminary data.</text>
</comment>